<sequence precursor="true">MNIKKIFMLLIIQLIFIALIFSSACTSTDGSDKYSQENGSTTKDSGGKEPFISINPVIWSKEDQVLNVTGTTNLPAGTAITILSGILAHPCPISPPEVTVDTRGVRSLCNGNCSTEITESVVYAVQGFDGNNTWNCLVNTTEWCCRESYFIRAETNTDNETIYDTEEFRFSGGC</sequence>
<protein>
    <recommendedName>
        <fullName evidence="3">Lipoprotein</fullName>
    </recommendedName>
</protein>
<dbReference type="AlphaFoldDB" id="E1RID7"/>
<dbReference type="EMBL" id="CP002117">
    <property type="protein sequence ID" value="ADN35450.1"/>
    <property type="molecule type" value="Genomic_DNA"/>
</dbReference>
<dbReference type="eggNOG" id="arCOG03906">
    <property type="taxonomic scope" value="Archaea"/>
</dbReference>
<dbReference type="RefSeq" id="WP_013328628.1">
    <property type="nucleotide sequence ID" value="NC_014507.1"/>
</dbReference>
<name>E1RID7_METP4</name>
<keyword evidence="2" id="KW-1185">Reference proteome</keyword>
<dbReference type="PROSITE" id="PS51257">
    <property type="entry name" value="PROKAR_LIPOPROTEIN"/>
    <property type="match status" value="1"/>
</dbReference>
<evidence type="ECO:0008006" key="3">
    <source>
        <dbReference type="Google" id="ProtNLM"/>
    </source>
</evidence>
<gene>
    <name evidence="1" type="ordered locus">Mpet_0676</name>
</gene>
<dbReference type="GeneID" id="9743125"/>
<dbReference type="OrthoDB" id="374779at2157"/>
<evidence type="ECO:0000313" key="1">
    <source>
        <dbReference type="EMBL" id="ADN35450.1"/>
    </source>
</evidence>
<organism evidence="1 2">
    <name type="scientific">Methanolacinia petrolearia (strain DSM 11571 / OCM 486 / SEBR 4847)</name>
    <name type="common">Methanoplanus petrolearius</name>
    <dbReference type="NCBI Taxonomy" id="679926"/>
    <lineage>
        <taxon>Archaea</taxon>
        <taxon>Methanobacteriati</taxon>
        <taxon>Methanobacteriota</taxon>
        <taxon>Stenosarchaea group</taxon>
        <taxon>Methanomicrobia</taxon>
        <taxon>Methanomicrobiales</taxon>
        <taxon>Methanomicrobiaceae</taxon>
        <taxon>Methanolacinia</taxon>
    </lineage>
</organism>
<dbReference type="KEGG" id="mpi:Mpet_0676"/>
<reference evidence="1 2" key="1">
    <citation type="journal article" date="2010" name="Stand. Genomic Sci.">
        <title>Complete genome sequence of Methanoplanus petrolearius type strain (SEBR 4847).</title>
        <authorList>
            <person name="Brambilla E."/>
            <person name="Djao O.D."/>
            <person name="Daligault H."/>
            <person name="Lapidus A."/>
            <person name="Lucas S."/>
            <person name="Hammon N."/>
            <person name="Nolan M."/>
            <person name="Tice H."/>
            <person name="Cheng J.F."/>
            <person name="Han C."/>
            <person name="Tapia R."/>
            <person name="Goodwin L."/>
            <person name="Pitluck S."/>
            <person name="Liolios K."/>
            <person name="Ivanova N."/>
            <person name="Mavromatis K."/>
            <person name="Mikhailova N."/>
            <person name="Pati A."/>
            <person name="Chen A."/>
            <person name="Palaniappan K."/>
            <person name="Land M."/>
            <person name="Hauser L."/>
            <person name="Chang Y.J."/>
            <person name="Jeffries C.D."/>
            <person name="Rohde M."/>
            <person name="Spring S."/>
            <person name="Sikorski J."/>
            <person name="Goker M."/>
            <person name="Woyke T."/>
            <person name="Bristow J."/>
            <person name="Eisen J.A."/>
            <person name="Markowitz V."/>
            <person name="Hugenholtz P."/>
            <person name="Kyrpides N.C."/>
            <person name="Klenk H.P."/>
        </authorList>
    </citation>
    <scope>NUCLEOTIDE SEQUENCE [LARGE SCALE GENOMIC DNA]</scope>
    <source>
        <strain evidence="2">DSM 11571 / OCM 486 / SEBR 4847</strain>
    </source>
</reference>
<dbReference type="HOGENOM" id="CLU_1536686_0_0_2"/>
<evidence type="ECO:0000313" key="2">
    <source>
        <dbReference type="Proteomes" id="UP000006565"/>
    </source>
</evidence>
<proteinExistence type="predicted"/>
<accession>E1RID7</accession>
<dbReference type="Proteomes" id="UP000006565">
    <property type="component" value="Chromosome"/>
</dbReference>